<sequence>MEGVKNLDFLESTTRIGNGKKNIYREENDIRNLKRKKINEIINKYKKNMTFMHGGNTNNKTDEENESYVIDQCDDDYKDDRNNKKNTHDNKTIKEIENSKKITKDNMMTKFLKNTFDEKKDIKNYMNNISSSLVRDTNMKEKYYDNIDNKIKNSNFKKIENDKLSNNLEYNKINRTLFSSKYLDNSEKYGEKNNDKNSSQNYYPYKKDRGFSKTIISEIDPMKIGELKKGEINKIDNSDKYILQKIESTTHLLSNENDLKLYENKDDTKNYKNDKLLLLNKAHEKIISNNYDQFKNRDFKKFSNLKIGDQSANINGSNNAENISMSKTKVNEKVKHYSKEVDTSSKFFNETKFSDDEKKIRETFEKVKMMAKTIDYSNEYNMRDDTKKKENVLESHKENKNLEVITSHEKNKLLEKYKTDNSKGELHIKETRINNDIDDQNKNWLSSNSNKIKEKIRGNSFNRTFDDLSMNKVQKKSDILDTTNSKDVLEKNELNIKDVLDKNENSNVDNFDAIHKLDTLENKEKNNTYRMKEIDEKKDLIYNSNKPLKNSTTDNISYKSKFVSKFERDKENDFEKKYMELKKEREKYLSSIVYNKGDVKNNEENFKKDFKTYRLDSEYKKNENNALEYISNKVNRYREMRYNSIDKNSDKEEVFLKSKLRSNLESEEQKQKYGSVLGKKKVSDNEKKIEYLNNGDRDQEKDNHKNYYNKNRYQSKLNIYDKNKKSNDHINNLYTTKKSEENKYEKYISKKYKVDDFNKFQKNDERIIDHRKKLLLNESNNRFNKYNKDKLFERDIKSSVKKNIEKKDYERLTNKYNATGKYHDQNDKSVKKLLEEKNFKKTKNYNNEKLNNTLNKSINFESHRNKKVDTLKKAPEDIFTPSNDPIEQIKKKYKDVINRVNHNINKEKKDINTSVEVNGLNLKVKSAEEIENEYNERIKARLDAIENYFNKDKIDAERLKIAEENKIKEELNLKRKMYELKIRENFKEKIRLRKEMNEKNRSDENVKNDKNSGNNEDKPEGKIPKDQVHRNRRDSNFGRSKKKKKNNKFDDYSSDGSYYKYMYRNLYEETYNNRLENHYHDINDNLYLQECSDNFFHNPKRNSVVSKSLSNSFDKDSINISVIKFDDFDYNYLNNRKVSTWKKRESRYSNIDDNSTNIKNLNLEKPKVVPTDSEESLIGHNNYANEVKLAKEGNKFEKKKHNAENSYSKYGDKQSNLSDSSIIKMKKKTSQNQEKYIPNRKKLSYQNNKYEEHDDNVINKLLRNSKNHMMRNTSILIRDDISQENNKNYNDNKNVKQYKDAIEIQERDCIDETGYESETYEKEESIHENEINEEYEKEENIHENEMDESYEENRLEDSYSKHNEEYIGKNEYENNRSRIEYYNNINPNIISFEKNYEPKPVMNEYDIEEDQSNNIKEDEKESVISTIENYEEIECKDESKEINEEIKEDDQLYDDEIDEKQNEDDQVYDDEIGEEIKEDDQVYDDEIGEEIKEDDQVYDDEIGEEIKEDDQLYDDEIDDKQNEDQDSKSSIKSSDTGMPKINILQNKENYIPLDEALNFVIDNEKLKKTKAQKENKGNPKNKTFVQWLMDERKKRLKNNLPIDI</sequence>
<proteinExistence type="predicted"/>
<evidence type="ECO:0000313" key="4">
    <source>
        <dbReference type="Proteomes" id="UP000290582"/>
    </source>
</evidence>
<name>A0A449BQN2_PLAVN</name>
<feature type="region of interest" description="Disordered" evidence="2">
    <location>
        <begin position="993"/>
        <end position="1049"/>
    </location>
</feature>
<protein>
    <submittedName>
        <fullName evidence="3">Uncharacterized protein</fullName>
    </submittedName>
</protein>
<dbReference type="KEGG" id="pvv:PVVCY_0700550"/>
<dbReference type="GeneID" id="19962557"/>
<dbReference type="OrthoDB" id="378178at2759"/>
<feature type="compositionally biased region" description="Acidic residues" evidence="2">
    <location>
        <begin position="1446"/>
        <end position="1518"/>
    </location>
</feature>
<gene>
    <name evidence="3" type="ORF">PVVCY_0700550</name>
</gene>
<feature type="region of interest" description="Disordered" evidence="2">
    <location>
        <begin position="1440"/>
        <end position="1540"/>
    </location>
</feature>
<evidence type="ECO:0000313" key="3">
    <source>
        <dbReference type="EMBL" id="VEV55679.1"/>
    </source>
</evidence>
<feature type="coiled-coil region" evidence="1">
    <location>
        <begin position="890"/>
        <end position="981"/>
    </location>
</feature>
<reference evidence="3 4" key="1">
    <citation type="submission" date="2019-01" db="EMBL/GenBank/DDBJ databases">
        <authorList>
            <person name="Ramaprasad A."/>
        </authorList>
    </citation>
    <scope>NUCLEOTIDE SEQUENCE [LARGE SCALE GENOMIC DNA]</scope>
</reference>
<feature type="compositionally biased region" description="Basic and acidic residues" evidence="2">
    <location>
        <begin position="1519"/>
        <end position="1529"/>
    </location>
</feature>
<dbReference type="EMBL" id="LR215063">
    <property type="protein sequence ID" value="VEV55679.1"/>
    <property type="molecule type" value="Genomic_DNA"/>
</dbReference>
<dbReference type="VEuPathDB" id="PlasmoDB:PVVCY_0700550"/>
<keyword evidence="1" id="KW-0175">Coiled coil</keyword>
<feature type="compositionally biased region" description="Basic and acidic residues" evidence="2">
    <location>
        <begin position="993"/>
        <end position="1036"/>
    </location>
</feature>
<evidence type="ECO:0000256" key="2">
    <source>
        <dbReference type="SAM" id="MobiDB-lite"/>
    </source>
</evidence>
<accession>A0A449BQN2</accession>
<evidence type="ECO:0000256" key="1">
    <source>
        <dbReference type="SAM" id="Coils"/>
    </source>
</evidence>
<dbReference type="RefSeq" id="XP_037490304.1">
    <property type="nucleotide sequence ID" value="XM_037634161.1"/>
</dbReference>
<organism evidence="3 4">
    <name type="scientific">Plasmodium vinckei vinckei</name>
    <dbReference type="NCBI Taxonomy" id="54757"/>
    <lineage>
        <taxon>Eukaryota</taxon>
        <taxon>Sar</taxon>
        <taxon>Alveolata</taxon>
        <taxon>Apicomplexa</taxon>
        <taxon>Aconoidasida</taxon>
        <taxon>Haemosporida</taxon>
        <taxon>Plasmodiidae</taxon>
        <taxon>Plasmodium</taxon>
        <taxon>Plasmodium (Vinckeia)</taxon>
    </lineage>
</organism>
<dbReference type="Proteomes" id="UP000290582">
    <property type="component" value="Chromosome PVVCY_07"/>
</dbReference>